<protein>
    <submittedName>
        <fullName evidence="1">Nipped-B-like protein B</fullName>
    </submittedName>
</protein>
<organism evidence="1 2">
    <name type="scientific">Durusdinium trenchii</name>
    <dbReference type="NCBI Taxonomy" id="1381693"/>
    <lineage>
        <taxon>Eukaryota</taxon>
        <taxon>Sar</taxon>
        <taxon>Alveolata</taxon>
        <taxon>Dinophyceae</taxon>
        <taxon>Suessiales</taxon>
        <taxon>Symbiodiniaceae</taxon>
        <taxon>Durusdinium</taxon>
    </lineage>
</organism>
<sequence length="494" mass="55086">MASGKHVHKLEGFPRRLQIRQMLLDGYTMKPEEFKVSEHYGVYQTISAWFEKMEKKYETSSGEEKEVVDNMYSEACSLCGQGARRVRAKLDLESMKGINGSADAPHWSFQIPPMVFEARAFGEEGAAAVFKELERSTFLKRVSFRNPPANVLSHVNRPDKPSKDRESDTYHIRVAALKLRDGAQEIVDEMATMVVNSGTQLTAMRKLHAASVDRQKWSQTTQLKEHCWPEAMRAMDGSDIIETPSGVRMKLLVVNGQPLSGLLGSNFLRCWDEPWWSLDGLNRGACDGVMAVAGDSVYAVFQGSRNDSLSEDRAERMADLMRHTAARDLLYHWATRAGFQPEREKPGLLLPQRPDEHHLGRRRPADLFVASYLGSPTAFDLAFTAPQRQEALGTASRQALATGTAYAGTKMAHLQTAELCRSQRIHFTPLVAETTGAWEPHSAAFLKRVARAVAAREGSDAAQLEGQLLQELSVTARAYRARAVLHRRAEAAFA</sequence>
<evidence type="ECO:0000313" key="2">
    <source>
        <dbReference type="Proteomes" id="UP001642464"/>
    </source>
</evidence>
<dbReference type="EMBL" id="CAXAMM010005557">
    <property type="protein sequence ID" value="CAK9007658.1"/>
    <property type="molecule type" value="Genomic_DNA"/>
</dbReference>
<accession>A0ABP0J004</accession>
<gene>
    <name evidence="1" type="ORF">SCF082_LOCUS9547</name>
</gene>
<reference evidence="1 2" key="1">
    <citation type="submission" date="2024-02" db="EMBL/GenBank/DDBJ databases">
        <authorList>
            <person name="Chen Y."/>
            <person name="Shah S."/>
            <person name="Dougan E. K."/>
            <person name="Thang M."/>
            <person name="Chan C."/>
        </authorList>
    </citation>
    <scope>NUCLEOTIDE SEQUENCE [LARGE SCALE GENOMIC DNA]</scope>
</reference>
<keyword evidence="2" id="KW-1185">Reference proteome</keyword>
<comment type="caution">
    <text evidence="1">The sequence shown here is derived from an EMBL/GenBank/DDBJ whole genome shotgun (WGS) entry which is preliminary data.</text>
</comment>
<evidence type="ECO:0000313" key="1">
    <source>
        <dbReference type="EMBL" id="CAK9007658.1"/>
    </source>
</evidence>
<dbReference type="Proteomes" id="UP001642464">
    <property type="component" value="Unassembled WGS sequence"/>
</dbReference>
<name>A0ABP0J004_9DINO</name>
<proteinExistence type="predicted"/>